<keyword evidence="2" id="KW-1185">Reference proteome</keyword>
<comment type="caution">
    <text evidence="1">The sequence shown here is derived from an EMBL/GenBank/DDBJ whole genome shotgun (WGS) entry which is preliminary data.</text>
</comment>
<dbReference type="EMBL" id="BPLR01009129">
    <property type="protein sequence ID" value="GIY29781.1"/>
    <property type="molecule type" value="Genomic_DNA"/>
</dbReference>
<dbReference type="AlphaFoldDB" id="A0AAV4S9H0"/>
<evidence type="ECO:0000313" key="1">
    <source>
        <dbReference type="EMBL" id="GIY29781.1"/>
    </source>
</evidence>
<gene>
    <name evidence="1" type="ORF">CEXT_780141</name>
</gene>
<evidence type="ECO:0000313" key="2">
    <source>
        <dbReference type="Proteomes" id="UP001054945"/>
    </source>
</evidence>
<reference evidence="1 2" key="1">
    <citation type="submission" date="2021-06" db="EMBL/GenBank/DDBJ databases">
        <title>Caerostris extrusa draft genome.</title>
        <authorList>
            <person name="Kono N."/>
            <person name="Arakawa K."/>
        </authorList>
    </citation>
    <scope>NUCLEOTIDE SEQUENCE [LARGE SCALE GENOMIC DNA]</scope>
</reference>
<proteinExistence type="predicted"/>
<dbReference type="Proteomes" id="UP001054945">
    <property type="component" value="Unassembled WGS sequence"/>
</dbReference>
<protein>
    <submittedName>
        <fullName evidence="1">Uncharacterized protein</fullName>
    </submittedName>
</protein>
<organism evidence="1 2">
    <name type="scientific">Caerostris extrusa</name>
    <name type="common">Bark spider</name>
    <name type="synonym">Caerostris bankana</name>
    <dbReference type="NCBI Taxonomy" id="172846"/>
    <lineage>
        <taxon>Eukaryota</taxon>
        <taxon>Metazoa</taxon>
        <taxon>Ecdysozoa</taxon>
        <taxon>Arthropoda</taxon>
        <taxon>Chelicerata</taxon>
        <taxon>Arachnida</taxon>
        <taxon>Araneae</taxon>
        <taxon>Araneomorphae</taxon>
        <taxon>Entelegynae</taxon>
        <taxon>Araneoidea</taxon>
        <taxon>Araneidae</taxon>
        <taxon>Caerostris</taxon>
    </lineage>
</organism>
<name>A0AAV4S9H0_CAEEX</name>
<sequence>MGLDMEDMALEMEDMGLDMVLQIECQGLGYNGYGGSLGYSGLGGLWIQLWNSPTWRSCQRDMTADTTTLAL</sequence>
<accession>A0AAV4S9H0</accession>